<organism evidence="1 2">
    <name type="scientific">Candidatus Thiodictyon syntrophicum</name>
    <dbReference type="NCBI Taxonomy" id="1166950"/>
    <lineage>
        <taxon>Bacteria</taxon>
        <taxon>Pseudomonadati</taxon>
        <taxon>Pseudomonadota</taxon>
        <taxon>Gammaproteobacteria</taxon>
        <taxon>Chromatiales</taxon>
        <taxon>Chromatiaceae</taxon>
        <taxon>Thiodictyon</taxon>
    </lineage>
</organism>
<sequence>MPEVICNTSPLQYLHQLGRLDLLPSLVSRVLVPTAVAAELAEGRRLGLDLPIPENLPWVDLREAPQGRPGGIKRG</sequence>
<dbReference type="Proteomes" id="UP000232638">
    <property type="component" value="Chromosome"/>
</dbReference>
<evidence type="ECO:0000313" key="2">
    <source>
        <dbReference type="Proteomes" id="UP000232638"/>
    </source>
</evidence>
<dbReference type="InterPro" id="IPR021799">
    <property type="entry name" value="PIN-like_prokaryotic"/>
</dbReference>
<protein>
    <submittedName>
        <fullName evidence="1">Uncharacterized protein</fullName>
    </submittedName>
</protein>
<dbReference type="KEGG" id="tsy:THSYN_16520"/>
<proteinExistence type="predicted"/>
<keyword evidence="2" id="KW-1185">Reference proteome</keyword>
<dbReference type="AlphaFoldDB" id="A0A2K8UAE4"/>
<reference evidence="1 2" key="1">
    <citation type="submission" date="2017-03" db="EMBL/GenBank/DDBJ databases">
        <title>Complete genome sequence of Candidatus 'Thiodictyon syntrophicum' sp. nov. strain Cad16T, a photolithoautotroph purple sulfur bacterium isolated from an alpine meromictic lake.</title>
        <authorList>
            <person name="Luedin S.M."/>
            <person name="Pothier J.F."/>
            <person name="Danza F."/>
            <person name="Storelli N."/>
            <person name="Wittwer M."/>
            <person name="Tonolla M."/>
        </authorList>
    </citation>
    <scope>NUCLEOTIDE SEQUENCE [LARGE SCALE GENOMIC DNA]</scope>
    <source>
        <strain evidence="1 2">Cad16T</strain>
    </source>
</reference>
<name>A0A2K8UAE4_9GAMM</name>
<accession>A0A2K8UAE4</accession>
<dbReference type="RefSeq" id="WP_100920121.1">
    <property type="nucleotide sequence ID" value="NZ_CP020370.1"/>
</dbReference>
<gene>
    <name evidence="1" type="ORF">THSYN_16520</name>
</gene>
<evidence type="ECO:0000313" key="1">
    <source>
        <dbReference type="EMBL" id="AUB82389.1"/>
    </source>
</evidence>
<dbReference type="OrthoDB" id="9796404at2"/>
<dbReference type="EMBL" id="CP020370">
    <property type="protein sequence ID" value="AUB82389.1"/>
    <property type="molecule type" value="Genomic_DNA"/>
</dbReference>
<dbReference type="Pfam" id="PF11848">
    <property type="entry name" value="DUF3368"/>
    <property type="match status" value="1"/>
</dbReference>